<sequence>MKFSLLTIAAATWSVAVSAADQSSFNLRHDDAQRLLDSLAVDDSKSMSMAAMAADASPTSKSGKQGGKSGKMMDCPAGTRKLVKEKYRGKITGYQNRVFYKTVGNHSFEGAPENSPFPLPLITVGSITSGKLYRVDAFRDEENGNPAIPDEEPIGTFIIDTASIKDYGGDWAIETNDFYAPETLDLVTYLGAGASGVGAAGYNLVDRKAYVDARYNYNDKNGTFPGYGIDSGTGDEIFTGQQLSDFEFVAAHGYCQPKPGFDGANCTRIDGFCGEKCPPNPCGDNCTREFAEVTRQSRDFEVTSFALTSKEIESFLDMAAFSPIIFPVEAKPGVQRFPIDGNIPEIPDREERSTAIDKYLEDRYAEREYQCVEA</sequence>
<feature type="chain" id="PRO_5003837048" evidence="2">
    <location>
        <begin position="21"/>
        <end position="374"/>
    </location>
</feature>
<comment type="caution">
    <text evidence="3">The sequence shown here is derived from an EMBL/GenBank/DDBJ whole genome shotgun (WGS) entry which is preliminary data.</text>
</comment>
<gene>
    <name evidence="3" type="ORF">THAOC_15522</name>
</gene>
<protein>
    <submittedName>
        <fullName evidence="3">Uncharacterized protein</fullName>
    </submittedName>
</protein>
<proteinExistence type="predicted"/>
<organism evidence="3 4">
    <name type="scientific">Thalassiosira oceanica</name>
    <name type="common">Marine diatom</name>
    <dbReference type="NCBI Taxonomy" id="159749"/>
    <lineage>
        <taxon>Eukaryota</taxon>
        <taxon>Sar</taxon>
        <taxon>Stramenopiles</taxon>
        <taxon>Ochrophyta</taxon>
        <taxon>Bacillariophyta</taxon>
        <taxon>Coscinodiscophyceae</taxon>
        <taxon>Thalassiosirophycidae</taxon>
        <taxon>Thalassiosirales</taxon>
        <taxon>Thalassiosiraceae</taxon>
        <taxon>Thalassiosira</taxon>
    </lineage>
</organism>
<dbReference type="EMBL" id="AGNL01018006">
    <property type="protein sequence ID" value="EJK63803.1"/>
    <property type="molecule type" value="Genomic_DNA"/>
</dbReference>
<reference evidence="3 4" key="1">
    <citation type="journal article" date="2012" name="Genome Biol.">
        <title>Genome and low-iron response of an oceanic diatom adapted to chronic iron limitation.</title>
        <authorList>
            <person name="Lommer M."/>
            <person name="Specht M."/>
            <person name="Roy A.S."/>
            <person name="Kraemer L."/>
            <person name="Andreson R."/>
            <person name="Gutowska M.A."/>
            <person name="Wolf J."/>
            <person name="Bergner S.V."/>
            <person name="Schilhabel M.B."/>
            <person name="Klostermeier U.C."/>
            <person name="Beiko R.G."/>
            <person name="Rosenstiel P."/>
            <person name="Hippler M."/>
            <person name="Laroche J."/>
        </authorList>
    </citation>
    <scope>NUCLEOTIDE SEQUENCE [LARGE SCALE GENOMIC DNA]</scope>
    <source>
        <strain evidence="3 4">CCMP1005</strain>
    </source>
</reference>
<evidence type="ECO:0000313" key="4">
    <source>
        <dbReference type="Proteomes" id="UP000266841"/>
    </source>
</evidence>
<keyword evidence="4" id="KW-1185">Reference proteome</keyword>
<feature type="compositionally biased region" description="Low complexity" evidence="1">
    <location>
        <begin position="50"/>
        <end position="63"/>
    </location>
</feature>
<name>K0SCI6_THAOC</name>
<evidence type="ECO:0000256" key="2">
    <source>
        <dbReference type="SAM" id="SignalP"/>
    </source>
</evidence>
<accession>K0SCI6</accession>
<feature type="signal peptide" evidence="2">
    <location>
        <begin position="1"/>
        <end position="20"/>
    </location>
</feature>
<dbReference type="Proteomes" id="UP000266841">
    <property type="component" value="Unassembled WGS sequence"/>
</dbReference>
<feature type="region of interest" description="Disordered" evidence="1">
    <location>
        <begin position="50"/>
        <end position="75"/>
    </location>
</feature>
<evidence type="ECO:0000313" key="3">
    <source>
        <dbReference type="EMBL" id="EJK63803.1"/>
    </source>
</evidence>
<evidence type="ECO:0000256" key="1">
    <source>
        <dbReference type="SAM" id="MobiDB-lite"/>
    </source>
</evidence>
<dbReference type="AlphaFoldDB" id="K0SCI6"/>
<keyword evidence="2" id="KW-0732">Signal</keyword>